<comment type="caution">
    <text evidence="1">The sequence shown here is derived from an EMBL/GenBank/DDBJ whole genome shotgun (WGS) entry which is preliminary data.</text>
</comment>
<dbReference type="AlphaFoldDB" id="A0ABD1R580"/>
<gene>
    <name evidence="1" type="ORF">Fot_44700</name>
</gene>
<keyword evidence="2" id="KW-1185">Reference proteome</keyword>
<proteinExistence type="predicted"/>
<protein>
    <submittedName>
        <fullName evidence="1">Uncharacterized protein</fullName>
    </submittedName>
</protein>
<accession>A0ABD1R580</accession>
<name>A0ABD1R580_9LAMI</name>
<dbReference type="EMBL" id="JBFOLJ010000013">
    <property type="protein sequence ID" value="KAL2483256.1"/>
    <property type="molecule type" value="Genomic_DNA"/>
</dbReference>
<organism evidence="1 2">
    <name type="scientific">Forsythia ovata</name>
    <dbReference type="NCBI Taxonomy" id="205694"/>
    <lineage>
        <taxon>Eukaryota</taxon>
        <taxon>Viridiplantae</taxon>
        <taxon>Streptophyta</taxon>
        <taxon>Embryophyta</taxon>
        <taxon>Tracheophyta</taxon>
        <taxon>Spermatophyta</taxon>
        <taxon>Magnoliopsida</taxon>
        <taxon>eudicotyledons</taxon>
        <taxon>Gunneridae</taxon>
        <taxon>Pentapetalae</taxon>
        <taxon>asterids</taxon>
        <taxon>lamiids</taxon>
        <taxon>Lamiales</taxon>
        <taxon>Oleaceae</taxon>
        <taxon>Forsythieae</taxon>
        <taxon>Forsythia</taxon>
    </lineage>
</organism>
<evidence type="ECO:0000313" key="1">
    <source>
        <dbReference type="EMBL" id="KAL2483256.1"/>
    </source>
</evidence>
<evidence type="ECO:0000313" key="2">
    <source>
        <dbReference type="Proteomes" id="UP001604277"/>
    </source>
</evidence>
<dbReference type="Proteomes" id="UP001604277">
    <property type="component" value="Unassembled WGS sequence"/>
</dbReference>
<sequence>MPKATVDIFSTLPLEESLLPSENVRQSDKGNRVINDEREKSMPKGAWRMKTAWGISRRPSKVGRLLFEELEKTLSILEVQLKHPFLISTIGLSASILGLVRMN</sequence>
<reference evidence="2" key="1">
    <citation type="submission" date="2024-07" db="EMBL/GenBank/DDBJ databases">
        <title>Two chromosome-level genome assemblies of Korean endemic species Abeliophyllum distichum and Forsythia ovata (Oleaceae).</title>
        <authorList>
            <person name="Jang H."/>
        </authorList>
    </citation>
    <scope>NUCLEOTIDE SEQUENCE [LARGE SCALE GENOMIC DNA]</scope>
</reference>